<dbReference type="InterPro" id="IPR011009">
    <property type="entry name" value="Kinase-like_dom_sf"/>
</dbReference>
<evidence type="ECO:0000259" key="1">
    <source>
        <dbReference type="PROSITE" id="PS50011"/>
    </source>
</evidence>
<dbReference type="KEGG" id="bgg:CFK41_04500"/>
<name>A0A291GVI5_9MICO</name>
<sequence>MRRGAGGYGEPVTDLLELTRTDLTAEELVVSAGEILARYDHLTQDSGNVSWLVRTPGADLFVKTAGTRAPTPAGAAVPYLDHAGRLGLLRSAVEIARSVDHPVLARLRTVIETADGPALVYDRAPGELVGAPSAQRADPTSTYRRFAAATEELRLAVFDQLLDAHVALESAGWVACDLYDGCLMVDLATGHLTLIDLDTYRRGASTNEMGRMFGASRFMAPEEFELGAPLDARTTVFTLGRMVRHFGTGLSEDLADFCGGAETAEVIERATCPARAERFGTVRELATAWTASRSSMR</sequence>
<accession>A0A291GVI5</accession>
<evidence type="ECO:0000313" key="2">
    <source>
        <dbReference type="EMBL" id="ATG54114.1"/>
    </source>
</evidence>
<keyword evidence="3" id="KW-1185">Reference proteome</keyword>
<dbReference type="PROSITE" id="PS50011">
    <property type="entry name" value="PROTEIN_KINASE_DOM"/>
    <property type="match status" value="1"/>
</dbReference>
<gene>
    <name evidence="2" type="ORF">CFK41_04500</name>
</gene>
<evidence type="ECO:0000313" key="3">
    <source>
        <dbReference type="Proteomes" id="UP000217889"/>
    </source>
</evidence>
<dbReference type="SUPFAM" id="SSF56112">
    <property type="entry name" value="Protein kinase-like (PK-like)"/>
    <property type="match status" value="1"/>
</dbReference>
<proteinExistence type="predicted"/>
<protein>
    <recommendedName>
        <fullName evidence="1">Protein kinase domain-containing protein</fullName>
    </recommendedName>
</protein>
<dbReference type="InterPro" id="IPR000719">
    <property type="entry name" value="Prot_kinase_dom"/>
</dbReference>
<feature type="domain" description="Protein kinase" evidence="1">
    <location>
        <begin position="1"/>
        <end position="297"/>
    </location>
</feature>
<dbReference type="Proteomes" id="UP000217889">
    <property type="component" value="Chromosome"/>
</dbReference>
<dbReference type="EMBL" id="CP023564">
    <property type="protein sequence ID" value="ATG54114.1"/>
    <property type="molecule type" value="Genomic_DNA"/>
</dbReference>
<dbReference type="GO" id="GO:0004672">
    <property type="term" value="F:protein kinase activity"/>
    <property type="evidence" value="ECO:0007669"/>
    <property type="project" value="InterPro"/>
</dbReference>
<dbReference type="AlphaFoldDB" id="A0A291GVI5"/>
<organism evidence="2 3">
    <name type="scientific">Brachybacterium ginsengisoli</name>
    <dbReference type="NCBI Taxonomy" id="1331682"/>
    <lineage>
        <taxon>Bacteria</taxon>
        <taxon>Bacillati</taxon>
        <taxon>Actinomycetota</taxon>
        <taxon>Actinomycetes</taxon>
        <taxon>Micrococcales</taxon>
        <taxon>Dermabacteraceae</taxon>
        <taxon>Brachybacterium</taxon>
    </lineage>
</organism>
<reference evidence="2 3" key="1">
    <citation type="journal article" date="2014" name="Int. J. Syst. Evol. Microbiol.">
        <title>Brachybacterium ginsengisoli sp. nov., isolated from soil of a ginseng field.</title>
        <authorList>
            <person name="Hoang V.A."/>
            <person name="Kim Y.J."/>
            <person name="Nguyen N.L."/>
            <person name="Yang D.C."/>
        </authorList>
    </citation>
    <scope>NUCLEOTIDE SEQUENCE [LARGE SCALE GENOMIC DNA]</scope>
    <source>
        <strain evidence="2 3">DCY80</strain>
    </source>
</reference>
<dbReference type="Gene3D" id="1.10.510.10">
    <property type="entry name" value="Transferase(Phosphotransferase) domain 1"/>
    <property type="match status" value="1"/>
</dbReference>
<dbReference type="GO" id="GO:0005524">
    <property type="term" value="F:ATP binding"/>
    <property type="evidence" value="ECO:0007669"/>
    <property type="project" value="InterPro"/>
</dbReference>